<dbReference type="Gene3D" id="3.30.1490.150">
    <property type="entry name" value="Hypothetical protein ph0010, domain 2"/>
    <property type="match status" value="1"/>
</dbReference>
<evidence type="ECO:0000259" key="1">
    <source>
        <dbReference type="Pfam" id="PF01871"/>
    </source>
</evidence>
<organism evidence="2 3">
    <name type="scientific">Candidatus Andersenbacteria bacterium RIFCSPHIGHO2_12_FULL_45_11</name>
    <dbReference type="NCBI Taxonomy" id="1797281"/>
    <lineage>
        <taxon>Bacteria</taxon>
        <taxon>Candidatus Anderseniibacteriota</taxon>
    </lineage>
</organism>
<sequence length="171" mass="19350">MSVLYSKIARQAAEHYAKTGEYMPITWQVPQELLRQKACYVSVIEQPGRYVLSSFGTALPRTRTLAEEIVHNTVEAIVQSNVRMRAIDAASYMYSVAVLGPLERITGPEHLTPLVWGLYVRSEKNRSAIILPHRLGIETADEQIATAIREAGIDTKNESMTMYRFPVTFYE</sequence>
<dbReference type="InterPro" id="IPR002733">
    <property type="entry name" value="AMMECR1_domain"/>
</dbReference>
<dbReference type="InterPro" id="IPR027485">
    <property type="entry name" value="AMMECR1_N"/>
</dbReference>
<protein>
    <recommendedName>
        <fullName evidence="1">AMMECR1 domain-containing protein</fullName>
    </recommendedName>
</protein>
<dbReference type="AlphaFoldDB" id="A0A1G1X276"/>
<feature type="domain" description="AMMECR1" evidence="1">
    <location>
        <begin position="7"/>
        <end position="168"/>
    </location>
</feature>
<evidence type="ECO:0000313" key="2">
    <source>
        <dbReference type="EMBL" id="OGY34054.1"/>
    </source>
</evidence>
<dbReference type="Gene3D" id="3.30.700.20">
    <property type="entry name" value="Hypothetical protein ph0010, domain 1"/>
    <property type="match status" value="1"/>
</dbReference>
<dbReference type="Proteomes" id="UP000177528">
    <property type="component" value="Unassembled WGS sequence"/>
</dbReference>
<comment type="caution">
    <text evidence="2">The sequence shown here is derived from an EMBL/GenBank/DDBJ whole genome shotgun (WGS) entry which is preliminary data.</text>
</comment>
<dbReference type="InterPro" id="IPR036071">
    <property type="entry name" value="AMMECR1_dom_sf"/>
</dbReference>
<name>A0A1G1X276_9BACT</name>
<dbReference type="Pfam" id="PF01871">
    <property type="entry name" value="AMMECR1"/>
    <property type="match status" value="1"/>
</dbReference>
<proteinExistence type="predicted"/>
<reference evidence="2 3" key="1">
    <citation type="journal article" date="2016" name="Nat. Commun.">
        <title>Thousands of microbial genomes shed light on interconnected biogeochemical processes in an aquifer system.</title>
        <authorList>
            <person name="Anantharaman K."/>
            <person name="Brown C.T."/>
            <person name="Hug L.A."/>
            <person name="Sharon I."/>
            <person name="Castelle C.J."/>
            <person name="Probst A.J."/>
            <person name="Thomas B.C."/>
            <person name="Singh A."/>
            <person name="Wilkins M.J."/>
            <person name="Karaoz U."/>
            <person name="Brodie E.L."/>
            <person name="Williams K.H."/>
            <person name="Hubbard S.S."/>
            <person name="Banfield J.F."/>
        </authorList>
    </citation>
    <scope>NUCLEOTIDE SEQUENCE [LARGE SCALE GENOMIC DNA]</scope>
</reference>
<gene>
    <name evidence="2" type="ORF">A3D99_02245</name>
</gene>
<accession>A0A1G1X276</accession>
<dbReference type="EMBL" id="MHHR01000023">
    <property type="protein sequence ID" value="OGY34054.1"/>
    <property type="molecule type" value="Genomic_DNA"/>
</dbReference>
<evidence type="ECO:0000313" key="3">
    <source>
        <dbReference type="Proteomes" id="UP000177528"/>
    </source>
</evidence>
<dbReference type="SUPFAM" id="SSF143447">
    <property type="entry name" value="AMMECR1-like"/>
    <property type="match status" value="1"/>
</dbReference>